<evidence type="ECO:0000256" key="3">
    <source>
        <dbReference type="ARBA" id="ARBA00022553"/>
    </source>
</evidence>
<dbReference type="GO" id="GO:0006289">
    <property type="term" value="P:nucleotide-excision repair"/>
    <property type="evidence" value="ECO:0007669"/>
    <property type="project" value="InterPro"/>
</dbReference>
<comment type="caution">
    <text evidence="12">The sequence shown here is derived from an EMBL/GenBank/DDBJ whole genome shotgun (WGS) entry which is preliminary data.</text>
</comment>
<name>A0A8J2JJ07_9HEXA</name>
<feature type="region of interest" description="Disordered" evidence="8">
    <location>
        <begin position="205"/>
        <end position="344"/>
    </location>
</feature>
<comment type="subcellular location">
    <subcellularLocation>
        <location evidence="1">Nucleus</location>
    </subcellularLocation>
</comment>
<feature type="compositionally biased region" description="Low complexity" evidence="8">
    <location>
        <begin position="284"/>
        <end position="297"/>
    </location>
</feature>
<feature type="region of interest" description="Disordered" evidence="8">
    <location>
        <begin position="1"/>
        <end position="27"/>
    </location>
</feature>
<evidence type="ECO:0000256" key="1">
    <source>
        <dbReference type="ARBA" id="ARBA00004123"/>
    </source>
</evidence>
<dbReference type="FunFam" id="2.20.20.110:FF:000001">
    <property type="entry name" value="DNA repair protein complementing XP-C cells"/>
    <property type="match status" value="1"/>
</dbReference>
<feature type="domain" description="Rad4 beta-hairpin" evidence="9">
    <location>
        <begin position="471"/>
        <end position="523"/>
    </location>
</feature>
<dbReference type="GO" id="GO:0005737">
    <property type="term" value="C:cytoplasm"/>
    <property type="evidence" value="ECO:0007669"/>
    <property type="project" value="TreeGrafter"/>
</dbReference>
<dbReference type="EMBL" id="CAJVCH010028733">
    <property type="protein sequence ID" value="CAG7704877.1"/>
    <property type="molecule type" value="Genomic_DNA"/>
</dbReference>
<keyword evidence="5" id="KW-0238">DNA-binding</keyword>
<accession>A0A8J2JJ07</accession>
<dbReference type="Pfam" id="PF10403">
    <property type="entry name" value="BHD_1"/>
    <property type="match status" value="1"/>
</dbReference>
<protein>
    <submittedName>
        <fullName evidence="12">Uncharacterized protein</fullName>
    </submittedName>
</protein>
<evidence type="ECO:0000313" key="12">
    <source>
        <dbReference type="EMBL" id="CAG7704877.1"/>
    </source>
</evidence>
<dbReference type="GO" id="GO:0003684">
    <property type="term" value="F:damaged DNA binding"/>
    <property type="evidence" value="ECO:0007669"/>
    <property type="project" value="InterPro"/>
</dbReference>
<feature type="domain" description="Rad4 beta-hairpin" evidence="11">
    <location>
        <begin position="588"/>
        <end position="662"/>
    </location>
</feature>
<reference evidence="12" key="1">
    <citation type="submission" date="2021-06" db="EMBL/GenBank/DDBJ databases">
        <authorList>
            <person name="Hodson N. C."/>
            <person name="Mongue J. A."/>
            <person name="Jaron S. K."/>
        </authorList>
    </citation>
    <scope>NUCLEOTIDE SEQUENCE</scope>
</reference>
<dbReference type="NCBIfam" id="TIGR00605">
    <property type="entry name" value="rad4"/>
    <property type="match status" value="1"/>
</dbReference>
<dbReference type="AlphaFoldDB" id="A0A8J2JJ07"/>
<dbReference type="PANTHER" id="PTHR12135:SF0">
    <property type="entry name" value="DNA REPAIR PROTEIN COMPLEMENTING XP-C CELLS"/>
    <property type="match status" value="1"/>
</dbReference>
<keyword evidence="3" id="KW-0597">Phosphoprotein</keyword>
<dbReference type="Proteomes" id="UP000708208">
    <property type="component" value="Unassembled WGS sequence"/>
</dbReference>
<dbReference type="SMART" id="SM01032">
    <property type="entry name" value="BHD_3"/>
    <property type="match status" value="1"/>
</dbReference>
<dbReference type="InterPro" id="IPR018026">
    <property type="entry name" value="DNA_repair_Rad4-like"/>
</dbReference>
<feature type="compositionally biased region" description="Basic residues" evidence="8">
    <location>
        <begin position="328"/>
        <end position="344"/>
    </location>
</feature>
<dbReference type="OrthoDB" id="300780at2759"/>
<dbReference type="FunFam" id="3.30.70.2460:FF:000001">
    <property type="entry name" value="DNA repair protein Rad4 family"/>
    <property type="match status" value="1"/>
</dbReference>
<gene>
    <name evidence="12" type="ORF">AFUS01_LOCUS4599</name>
</gene>
<evidence type="ECO:0000256" key="7">
    <source>
        <dbReference type="ARBA" id="ARBA00023242"/>
    </source>
</evidence>
<evidence type="ECO:0000256" key="8">
    <source>
        <dbReference type="SAM" id="MobiDB-lite"/>
    </source>
</evidence>
<feature type="compositionally biased region" description="Acidic residues" evidence="8">
    <location>
        <begin position="1"/>
        <end position="20"/>
    </location>
</feature>
<feature type="domain" description="Rad4 beta-hairpin" evidence="10">
    <location>
        <begin position="525"/>
        <end position="581"/>
    </location>
</feature>
<evidence type="ECO:0000259" key="11">
    <source>
        <dbReference type="SMART" id="SM01032"/>
    </source>
</evidence>
<keyword evidence="6" id="KW-0234">DNA repair</keyword>
<feature type="compositionally biased region" description="Polar residues" evidence="8">
    <location>
        <begin position="233"/>
        <end position="244"/>
    </location>
</feature>
<evidence type="ECO:0000259" key="10">
    <source>
        <dbReference type="SMART" id="SM01031"/>
    </source>
</evidence>
<dbReference type="InterPro" id="IPR004583">
    <property type="entry name" value="DNA_repair_Rad4"/>
</dbReference>
<keyword evidence="7" id="KW-0539">Nucleus</keyword>
<dbReference type="GO" id="GO:0071942">
    <property type="term" value="C:XPC complex"/>
    <property type="evidence" value="ECO:0007669"/>
    <property type="project" value="TreeGrafter"/>
</dbReference>
<dbReference type="InterPro" id="IPR018326">
    <property type="entry name" value="Rad4_beta-hairpin_dom1"/>
</dbReference>
<dbReference type="Pfam" id="PF10404">
    <property type="entry name" value="BHD_2"/>
    <property type="match status" value="1"/>
</dbReference>
<evidence type="ECO:0000256" key="5">
    <source>
        <dbReference type="ARBA" id="ARBA00023125"/>
    </source>
</evidence>
<evidence type="ECO:0000256" key="2">
    <source>
        <dbReference type="ARBA" id="ARBA00009525"/>
    </source>
</evidence>
<dbReference type="GO" id="GO:0003697">
    <property type="term" value="F:single-stranded DNA binding"/>
    <property type="evidence" value="ECO:0007669"/>
    <property type="project" value="TreeGrafter"/>
</dbReference>
<dbReference type="PANTHER" id="PTHR12135">
    <property type="entry name" value="DNA REPAIR PROTEIN XP-C / RAD4"/>
    <property type="match status" value="1"/>
</dbReference>
<dbReference type="InterPro" id="IPR018327">
    <property type="entry name" value="BHD_2"/>
</dbReference>
<dbReference type="GO" id="GO:0006298">
    <property type="term" value="P:mismatch repair"/>
    <property type="evidence" value="ECO:0007669"/>
    <property type="project" value="TreeGrafter"/>
</dbReference>
<proteinExistence type="inferred from homology"/>
<dbReference type="Pfam" id="PF03835">
    <property type="entry name" value="Rad4"/>
    <property type="match status" value="1"/>
</dbReference>
<dbReference type="InterPro" id="IPR018328">
    <property type="entry name" value="Rad4_beta-hairpin_dom3"/>
</dbReference>
<dbReference type="GO" id="GO:0000111">
    <property type="term" value="C:nucleotide-excision repair factor 2 complex"/>
    <property type="evidence" value="ECO:0007669"/>
    <property type="project" value="TreeGrafter"/>
</dbReference>
<dbReference type="SMART" id="SM01031">
    <property type="entry name" value="BHD_2"/>
    <property type="match status" value="1"/>
</dbReference>
<keyword evidence="4" id="KW-0227">DNA damage</keyword>
<sequence>MVDSDSNEDSDWEEVNENDYDIPKFEEDNGNVKEYTQQLDIPTGGIQITVDEGVPAPKSKKFDVEGYVRRAVNRRKKELQEDIHKAHVLCLLSRGVYVNQYLIDEEVLGVALSVLPSKQSYPPKNVDLIYLESFIKWFKKVFKIAPEKQTPEGSGSQNDFKNNLITQINKHEAVDVNYLVYIFISILRALGVHVRLINSLQPLPLKPPSTQLIQDPNRGKKKTAEGLPDNEVANCSTDLKNSSKNMKDTEQKTKSSKISSKRACSEPQSKRAKRSVSQTTPTKSANNSMSSQNSLSDSDSDFDLNRSVPRNRKKSQQGARAESEPSKSRKGNSKSKKVLGKGRKMISSDEEIVEEVKKQKKQDKSRQFIDVWLEVYLEEEERWVSVDLINAKIMCDGDFEAKATQPLVYIVAFGNDKHVKDVTRRYASRWLTGTQKLRVDSKWWQKALRPLLGKRTRRDKEEDELLDQHLMNQPIPASVQEIKNHPLFAMKRHLLKFEAIYPPEPAPLGFIKNEAVYSRDCVKTLHSRELWMRSAKVVRIGEIPYKVVKARPKYDKMTSTVIKDRPLELFGEWQVEDYIPPPAKDGKVPRNDYGNVELFLPKMLPKGTVHLREPGISRIAKKLSIDCAPALVGFDFHSGGSHPTYDGHIVCEEFKDLLLDAWREDHEESMKREEAKRRKRVLGNWKRLIRMLQAQVQQMQDENQGKGEGIRSFLMNNCNMDCP</sequence>
<organism evidence="12 13">
    <name type="scientific">Allacma fusca</name>
    <dbReference type="NCBI Taxonomy" id="39272"/>
    <lineage>
        <taxon>Eukaryota</taxon>
        <taxon>Metazoa</taxon>
        <taxon>Ecdysozoa</taxon>
        <taxon>Arthropoda</taxon>
        <taxon>Hexapoda</taxon>
        <taxon>Collembola</taxon>
        <taxon>Symphypleona</taxon>
        <taxon>Sminthuridae</taxon>
        <taxon>Allacma</taxon>
    </lineage>
</organism>
<dbReference type="Pfam" id="PF10405">
    <property type="entry name" value="BHD_3"/>
    <property type="match status" value="1"/>
</dbReference>
<comment type="similarity">
    <text evidence="2">Belongs to the XPC family.</text>
</comment>
<evidence type="ECO:0000256" key="6">
    <source>
        <dbReference type="ARBA" id="ARBA00023204"/>
    </source>
</evidence>
<dbReference type="InterPro" id="IPR018325">
    <property type="entry name" value="Rad4/PNGase_transGLS-fold"/>
</dbReference>
<evidence type="ECO:0000259" key="9">
    <source>
        <dbReference type="SMART" id="SM01030"/>
    </source>
</evidence>
<evidence type="ECO:0000313" key="13">
    <source>
        <dbReference type="Proteomes" id="UP000708208"/>
    </source>
</evidence>
<evidence type="ECO:0000256" key="4">
    <source>
        <dbReference type="ARBA" id="ARBA00022763"/>
    </source>
</evidence>
<keyword evidence="13" id="KW-1185">Reference proteome</keyword>
<dbReference type="SMART" id="SM01030">
    <property type="entry name" value="BHD_1"/>
    <property type="match status" value="1"/>
</dbReference>